<evidence type="ECO:0000313" key="2">
    <source>
        <dbReference type="Proteomes" id="UP000824088"/>
    </source>
</evidence>
<sequence length="167" mass="18077">MISLIALEALLILFAAPLPVSVRLHVSDERSYAAASVSLFGARLVTARAEIAKDRVRMRINGKNAEEFRTKKPRVDRDGIMRAAEAVRRAKLVRSGSFSLCVGAADCADGAMLWGACAAALSMLPKGAKRRVHWDRESARFALDAAVGIRVSLFQAAALTFALLRKP</sequence>
<organism evidence="1 2">
    <name type="scientific">Candidatus Limadaptatus stercorigallinarum</name>
    <dbReference type="NCBI Taxonomy" id="2840845"/>
    <lineage>
        <taxon>Bacteria</taxon>
        <taxon>Bacillati</taxon>
        <taxon>Bacillota</taxon>
        <taxon>Clostridia</taxon>
        <taxon>Eubacteriales</taxon>
        <taxon>Candidatus Limadaptatus</taxon>
    </lineage>
</organism>
<dbReference type="Proteomes" id="UP000824088">
    <property type="component" value="Unassembled WGS sequence"/>
</dbReference>
<reference evidence="1" key="2">
    <citation type="journal article" date="2021" name="PeerJ">
        <title>Extensive microbial diversity within the chicken gut microbiome revealed by metagenomics and culture.</title>
        <authorList>
            <person name="Gilroy R."/>
            <person name="Ravi A."/>
            <person name="Getino M."/>
            <person name="Pursley I."/>
            <person name="Horton D.L."/>
            <person name="Alikhan N.F."/>
            <person name="Baker D."/>
            <person name="Gharbi K."/>
            <person name="Hall N."/>
            <person name="Watson M."/>
            <person name="Adriaenssens E.M."/>
            <person name="Foster-Nyarko E."/>
            <person name="Jarju S."/>
            <person name="Secka A."/>
            <person name="Antonio M."/>
            <person name="Oren A."/>
            <person name="Chaudhuri R.R."/>
            <person name="La Ragione R."/>
            <person name="Hildebrand F."/>
            <person name="Pallen M.J."/>
        </authorList>
    </citation>
    <scope>NUCLEOTIDE SEQUENCE</scope>
    <source>
        <strain evidence="1">1063</strain>
    </source>
</reference>
<gene>
    <name evidence="1" type="ORF">IAD51_02095</name>
</gene>
<evidence type="ECO:0000313" key="1">
    <source>
        <dbReference type="EMBL" id="HIU21017.1"/>
    </source>
</evidence>
<proteinExistence type="predicted"/>
<dbReference type="AlphaFoldDB" id="A0A9D1HRM4"/>
<name>A0A9D1HRM4_9FIRM</name>
<protein>
    <submittedName>
        <fullName evidence="1">Uncharacterized protein</fullName>
    </submittedName>
</protein>
<accession>A0A9D1HRM4</accession>
<dbReference type="EMBL" id="DVMN01000035">
    <property type="protein sequence ID" value="HIU21017.1"/>
    <property type="molecule type" value="Genomic_DNA"/>
</dbReference>
<reference evidence="1" key="1">
    <citation type="submission" date="2020-10" db="EMBL/GenBank/DDBJ databases">
        <authorList>
            <person name="Gilroy R."/>
        </authorList>
    </citation>
    <scope>NUCLEOTIDE SEQUENCE</scope>
    <source>
        <strain evidence="1">1063</strain>
    </source>
</reference>
<comment type="caution">
    <text evidence="1">The sequence shown here is derived from an EMBL/GenBank/DDBJ whole genome shotgun (WGS) entry which is preliminary data.</text>
</comment>